<evidence type="ECO:0000313" key="2">
    <source>
        <dbReference type="Proteomes" id="UP000292702"/>
    </source>
</evidence>
<accession>A0A4R0RUZ0</accession>
<organism evidence="1 2">
    <name type="scientific">Steccherinum ochraceum</name>
    <dbReference type="NCBI Taxonomy" id="92696"/>
    <lineage>
        <taxon>Eukaryota</taxon>
        <taxon>Fungi</taxon>
        <taxon>Dikarya</taxon>
        <taxon>Basidiomycota</taxon>
        <taxon>Agaricomycotina</taxon>
        <taxon>Agaricomycetes</taxon>
        <taxon>Polyporales</taxon>
        <taxon>Steccherinaceae</taxon>
        <taxon>Steccherinum</taxon>
    </lineage>
</organism>
<protein>
    <submittedName>
        <fullName evidence="1">Uncharacterized protein</fullName>
    </submittedName>
</protein>
<reference evidence="1 2" key="1">
    <citation type="submission" date="2018-11" db="EMBL/GenBank/DDBJ databases">
        <title>Genome assembly of Steccherinum ochraceum LE-BIN_3174, the white-rot fungus of the Steccherinaceae family (The Residual Polyporoid clade, Polyporales, Basidiomycota).</title>
        <authorList>
            <person name="Fedorova T.V."/>
            <person name="Glazunova O.A."/>
            <person name="Landesman E.O."/>
            <person name="Moiseenko K.V."/>
            <person name="Psurtseva N.V."/>
            <person name="Savinova O.S."/>
            <person name="Shakhova N.V."/>
            <person name="Tyazhelova T.V."/>
            <person name="Vasina D.V."/>
        </authorList>
    </citation>
    <scope>NUCLEOTIDE SEQUENCE [LARGE SCALE GENOMIC DNA]</scope>
    <source>
        <strain evidence="1 2">LE-BIN_3174</strain>
    </source>
</reference>
<name>A0A4R0RUZ0_9APHY</name>
<dbReference type="Proteomes" id="UP000292702">
    <property type="component" value="Unassembled WGS sequence"/>
</dbReference>
<evidence type="ECO:0000313" key="1">
    <source>
        <dbReference type="EMBL" id="TCD71403.1"/>
    </source>
</evidence>
<dbReference type="EMBL" id="RWJN01000006">
    <property type="protein sequence ID" value="TCD71403.1"/>
    <property type="molecule type" value="Genomic_DNA"/>
</dbReference>
<dbReference type="AlphaFoldDB" id="A0A4R0RUZ0"/>
<dbReference type="OrthoDB" id="3001418at2759"/>
<gene>
    <name evidence="1" type="ORF">EIP91_010109</name>
</gene>
<comment type="caution">
    <text evidence="1">The sequence shown here is derived from an EMBL/GenBank/DDBJ whole genome shotgun (WGS) entry which is preliminary data.</text>
</comment>
<sequence>MSTRSSTIVGIGTLTGRGLMFVGTGVIRAISYVALRRELSRIASAQRKSAPWAISMGMAYYPPLDPALYSLLVELQRPGLYPQDITVGAWNLMLVELGRRHEEQLLHAFSGPQLTPTDLQIFVEQLSICALSEWQKYPHRKRDVKLEFGLYSPNNLLEHPDGEGMLGEGLLHVLFLVLSRDPPLLHEIFDIDEFTLVLCACAATPWTIPDNRETGFDARTCHILRSIRHLTERRLQYPVIKNLVGCFAAFILHRTPSISLDLGVVVHTMAQMTAQDDALAELMRDHLDLVLSLCEENTDVATFFCGLRPIVAVRRLWSSHSSSAGEYVRFVNTIAKHQSVHQLSKDLGSKEASFLIEQQFLTRWDRAGLRPYDMGVAATGVGQVKWFLAGFQNTLGNSPEHSPPLEASRLLAHVIGANMPHAIREDATLVFFSALLLPREEDRIQMMHHICQNMVDAGDMMTFIIEDYLGSKGS</sequence>
<proteinExistence type="predicted"/>
<keyword evidence="2" id="KW-1185">Reference proteome</keyword>